<dbReference type="InterPro" id="IPR011033">
    <property type="entry name" value="PRC_barrel-like_sf"/>
</dbReference>
<dbReference type="SUPFAM" id="SSF50346">
    <property type="entry name" value="PRC-barrel domain"/>
    <property type="match status" value="1"/>
</dbReference>
<feature type="chain" id="PRO_5016040616" description="PRC-barrel domain-containing protein" evidence="1">
    <location>
        <begin position="20"/>
        <end position="90"/>
    </location>
</feature>
<accession>A0A2W5QQ64</accession>
<evidence type="ECO:0000313" key="4">
    <source>
        <dbReference type="Proteomes" id="UP000249082"/>
    </source>
</evidence>
<sequence length="90" mass="9406">MKKIIIALMALGLSVPALADGAAVKRNDAVYSANGTRIGKVERVLTDSDGTATAVRIIFRGKFITIPVATLTAGEKGVTTSMSTDDIKKL</sequence>
<feature type="domain" description="PRC-barrel" evidence="2">
    <location>
        <begin position="27"/>
        <end position="79"/>
    </location>
</feature>
<evidence type="ECO:0000256" key="1">
    <source>
        <dbReference type="SAM" id="SignalP"/>
    </source>
</evidence>
<organism evidence="3 4">
    <name type="scientific">Novosphingobium pentaromativorans</name>
    <dbReference type="NCBI Taxonomy" id="205844"/>
    <lineage>
        <taxon>Bacteria</taxon>
        <taxon>Pseudomonadati</taxon>
        <taxon>Pseudomonadota</taxon>
        <taxon>Alphaproteobacteria</taxon>
        <taxon>Sphingomonadales</taxon>
        <taxon>Sphingomonadaceae</taxon>
        <taxon>Novosphingobium</taxon>
    </lineage>
</organism>
<dbReference type="Proteomes" id="UP000249082">
    <property type="component" value="Unassembled WGS sequence"/>
</dbReference>
<keyword evidence="1" id="KW-0732">Signal</keyword>
<dbReference type="EMBL" id="QFPX01000013">
    <property type="protein sequence ID" value="PZQ53630.1"/>
    <property type="molecule type" value="Genomic_DNA"/>
</dbReference>
<reference evidence="3 4" key="1">
    <citation type="submission" date="2017-08" db="EMBL/GenBank/DDBJ databases">
        <title>Infants hospitalized years apart are colonized by the same room-sourced microbial strains.</title>
        <authorList>
            <person name="Brooks B."/>
            <person name="Olm M.R."/>
            <person name="Firek B.A."/>
            <person name="Baker R."/>
            <person name="Thomas B.C."/>
            <person name="Morowitz M.J."/>
            <person name="Banfield J.F."/>
        </authorList>
    </citation>
    <scope>NUCLEOTIDE SEQUENCE [LARGE SCALE GENOMIC DNA]</scope>
    <source>
        <strain evidence="3">S2_005_002_R2_33</strain>
    </source>
</reference>
<comment type="caution">
    <text evidence="3">The sequence shown here is derived from an EMBL/GenBank/DDBJ whole genome shotgun (WGS) entry which is preliminary data.</text>
</comment>
<dbReference type="Gene3D" id="2.30.30.240">
    <property type="entry name" value="PRC-barrel domain"/>
    <property type="match status" value="1"/>
</dbReference>
<feature type="signal peptide" evidence="1">
    <location>
        <begin position="1"/>
        <end position="19"/>
    </location>
</feature>
<evidence type="ECO:0000259" key="2">
    <source>
        <dbReference type="Pfam" id="PF05239"/>
    </source>
</evidence>
<dbReference type="InterPro" id="IPR027275">
    <property type="entry name" value="PRC-brl_dom"/>
</dbReference>
<dbReference type="Pfam" id="PF05239">
    <property type="entry name" value="PRC"/>
    <property type="match status" value="1"/>
</dbReference>
<name>A0A2W5QQ64_9SPHN</name>
<gene>
    <name evidence="3" type="ORF">DI555_15355</name>
</gene>
<protein>
    <recommendedName>
        <fullName evidence="2">PRC-barrel domain-containing protein</fullName>
    </recommendedName>
</protein>
<evidence type="ECO:0000313" key="3">
    <source>
        <dbReference type="EMBL" id="PZQ53630.1"/>
    </source>
</evidence>
<dbReference type="AlphaFoldDB" id="A0A2W5QQ64"/>
<proteinExistence type="predicted"/>